<evidence type="ECO:0000313" key="1">
    <source>
        <dbReference type="EMBL" id="CAI5441567.1"/>
    </source>
</evidence>
<evidence type="ECO:0000313" key="2">
    <source>
        <dbReference type="Proteomes" id="UP001152747"/>
    </source>
</evidence>
<dbReference type="EMBL" id="CANHGI010000002">
    <property type="protein sequence ID" value="CAI5441567.1"/>
    <property type="molecule type" value="Genomic_DNA"/>
</dbReference>
<name>A0A9P1IE34_9PELO</name>
<dbReference type="AlphaFoldDB" id="A0A9P1IE34"/>
<proteinExistence type="predicted"/>
<reference evidence="1" key="1">
    <citation type="submission" date="2022-11" db="EMBL/GenBank/DDBJ databases">
        <authorList>
            <person name="Kikuchi T."/>
        </authorList>
    </citation>
    <scope>NUCLEOTIDE SEQUENCE</scope>
    <source>
        <strain evidence="1">PS1010</strain>
    </source>
</reference>
<comment type="caution">
    <text evidence="1">The sequence shown here is derived from an EMBL/GenBank/DDBJ whole genome shotgun (WGS) entry which is preliminary data.</text>
</comment>
<dbReference type="Proteomes" id="UP001152747">
    <property type="component" value="Unassembled WGS sequence"/>
</dbReference>
<dbReference type="OrthoDB" id="5818893at2759"/>
<keyword evidence="2" id="KW-1185">Reference proteome</keyword>
<gene>
    <name evidence="1" type="ORF">CAMP_LOCUS4204</name>
</gene>
<accession>A0A9P1IE34</accession>
<organism evidence="1 2">
    <name type="scientific">Caenorhabditis angaria</name>
    <dbReference type="NCBI Taxonomy" id="860376"/>
    <lineage>
        <taxon>Eukaryota</taxon>
        <taxon>Metazoa</taxon>
        <taxon>Ecdysozoa</taxon>
        <taxon>Nematoda</taxon>
        <taxon>Chromadorea</taxon>
        <taxon>Rhabditida</taxon>
        <taxon>Rhabditina</taxon>
        <taxon>Rhabditomorpha</taxon>
        <taxon>Rhabditoidea</taxon>
        <taxon>Rhabditidae</taxon>
        <taxon>Peloderinae</taxon>
        <taxon>Caenorhabditis</taxon>
    </lineage>
</organism>
<protein>
    <submittedName>
        <fullName evidence="1">Uncharacterized protein</fullName>
    </submittedName>
</protein>
<sequence>MWNIKRGLLISCATFWVLLTYCSDFWVKQGEGYVIGNRRRIIATLRIECILTSLNVFAYGQLMQWFGEDKDKHRRLQVNNIKELYLSGICAKFKIKRVRQHLRA</sequence>